<dbReference type="AlphaFoldDB" id="A0A087RNU2"/>
<comment type="caution">
    <text evidence="1">The sequence shown here is derived from an EMBL/GenBank/DDBJ whole genome shotgun (WGS) entry which is preliminary data.</text>
</comment>
<proteinExistence type="predicted"/>
<evidence type="ECO:0000313" key="2">
    <source>
        <dbReference type="Proteomes" id="UP000029387"/>
    </source>
</evidence>
<accession>A0A087RNU2</accession>
<keyword evidence="2" id="KW-1185">Reference proteome</keyword>
<dbReference type="EMBL" id="JOSZ01000093">
    <property type="protein sequence ID" value="KFM15146.1"/>
    <property type="molecule type" value="Genomic_DNA"/>
</dbReference>
<feature type="non-terminal residue" evidence="1">
    <location>
        <position position="115"/>
    </location>
</feature>
<gene>
    <name evidence="1" type="ORF">AAA799P11_01513</name>
</gene>
<protein>
    <submittedName>
        <fullName evidence="1">SMC domain-containing protein</fullName>
    </submittedName>
</protein>
<feature type="non-terminal residue" evidence="1">
    <location>
        <position position="1"/>
    </location>
</feature>
<sequence length="115" mass="12995">EIALAKMGEIKKRIDELEEERNQKLRHDILERELNRYKAISAANKLKVISSQKESKESTLHSVTAEITTFDGERSVLRTEIGTLESEKSKLMAEANDYTQAKSALDAEIATAMEQ</sequence>
<reference evidence="1 2" key="1">
    <citation type="submission" date="2014-06" db="EMBL/GenBank/DDBJ databases">
        <authorList>
            <person name="Ngugi D.K."/>
            <person name="Blom J."/>
            <person name="Alam I."/>
            <person name="Rashid M."/>
            <person name="Baalawi W."/>
            <person name="Zhang G."/>
            <person name="Hikmawan T."/>
            <person name="Guan Y."/>
            <person name="Antunes A."/>
            <person name="Siam R."/>
            <person name="El-Dorry H."/>
            <person name="Bajic V."/>
            <person name="Stingl U."/>
        </authorList>
    </citation>
    <scope>NUCLEOTIDE SEQUENCE [LARGE SCALE GENOMIC DNA]</scope>
    <source>
        <strain evidence="1">SCGC AAA799-P11</strain>
    </source>
</reference>
<organism evidence="1 2">
    <name type="scientific">Marine Group I thaumarchaeote SCGC AAA799-P11</name>
    <dbReference type="NCBI Taxonomy" id="1502295"/>
    <lineage>
        <taxon>Archaea</taxon>
        <taxon>Nitrososphaerota</taxon>
        <taxon>Marine Group I</taxon>
    </lineage>
</organism>
<dbReference type="Proteomes" id="UP000029387">
    <property type="component" value="Unassembled WGS sequence"/>
</dbReference>
<evidence type="ECO:0000313" key="1">
    <source>
        <dbReference type="EMBL" id="KFM15146.1"/>
    </source>
</evidence>
<name>A0A087RNU2_9ARCH</name>